<dbReference type="PANTHER" id="PTHR30006:SF2">
    <property type="entry name" value="ABC TRANSPORTER SUBSTRATE-BINDING PROTEIN"/>
    <property type="match status" value="1"/>
</dbReference>
<dbReference type="Gene3D" id="3.40.190.10">
    <property type="entry name" value="Periplasmic binding protein-like II"/>
    <property type="match status" value="2"/>
</dbReference>
<gene>
    <name evidence="3" type="ORF">EFL95_02475</name>
</gene>
<dbReference type="Pfam" id="PF13343">
    <property type="entry name" value="SBP_bac_6"/>
    <property type="match status" value="1"/>
</dbReference>
<evidence type="ECO:0000256" key="1">
    <source>
        <dbReference type="ARBA" id="ARBA00022729"/>
    </source>
</evidence>
<dbReference type="AlphaFoldDB" id="A0A3N0E076"/>
<dbReference type="PANTHER" id="PTHR30006">
    <property type="entry name" value="THIAMINE-BINDING PERIPLASMIC PROTEIN-RELATED"/>
    <property type="match status" value="1"/>
</dbReference>
<dbReference type="EMBL" id="RJSG01000001">
    <property type="protein sequence ID" value="RNL81252.1"/>
    <property type="molecule type" value="Genomic_DNA"/>
</dbReference>
<protein>
    <submittedName>
        <fullName evidence="3">Thiamine ABC transporter substrate-binding protein</fullName>
    </submittedName>
</protein>
<proteinExistence type="predicted"/>
<dbReference type="GO" id="GO:0015888">
    <property type="term" value="P:thiamine transport"/>
    <property type="evidence" value="ECO:0007669"/>
    <property type="project" value="InterPro"/>
</dbReference>
<dbReference type="PROSITE" id="PS51257">
    <property type="entry name" value="PROKAR_LIPOPROTEIN"/>
    <property type="match status" value="1"/>
</dbReference>
<dbReference type="CDD" id="cd13545">
    <property type="entry name" value="PBP2_TbpA"/>
    <property type="match status" value="1"/>
</dbReference>
<reference evidence="3 4" key="1">
    <citation type="submission" date="2018-11" db="EMBL/GenBank/DDBJ databases">
        <authorList>
            <person name="Li F."/>
        </authorList>
    </citation>
    <scope>NUCLEOTIDE SEQUENCE [LARGE SCALE GENOMIC DNA]</scope>
    <source>
        <strain evidence="3 4">KIS18-7</strain>
    </source>
</reference>
<sequence length="357" mass="38131">MRSNFKASGVLGASLLLIGAVALAGCGSDDSTDTTKVGKTLVVATHNSWAMSKEVMAEFTKETGITVKIATNGDAGELTNKLVLTKDDPIADGVYGIDNTFATRAVDAGVLAKYRPLISAASVKSYALPGDGASYLTPIDYSDVCVNVDDTWFAKKKLAPPTTLDDLAAPAYKSLTVTEGAKTSSTGLAFLLATIGKYGDDGWQDYWKKLVANDLKVDKDWENAYEVDFTAGGGKGDRPIVVSYSSSPPFTIPKGASKPTTSALLDTCFRQVEFAGVLKGSKNPLGMQKFIDFMSQRSFQEALPDNMYVYPVDSTVTLPAGWDTFAPVAPHPYVVPPADITANRDTWLSQWSDVTGR</sequence>
<name>A0A3N0E076_9ACTN</name>
<feature type="chain" id="PRO_5018156374" evidence="2">
    <location>
        <begin position="25"/>
        <end position="357"/>
    </location>
</feature>
<dbReference type="NCBIfam" id="TIGR01254">
    <property type="entry name" value="sfuA"/>
    <property type="match status" value="1"/>
</dbReference>
<dbReference type="InterPro" id="IPR005948">
    <property type="entry name" value="ThiB-like"/>
</dbReference>
<evidence type="ECO:0000313" key="3">
    <source>
        <dbReference type="EMBL" id="RNL81252.1"/>
    </source>
</evidence>
<feature type="signal peptide" evidence="2">
    <location>
        <begin position="1"/>
        <end position="24"/>
    </location>
</feature>
<evidence type="ECO:0000256" key="2">
    <source>
        <dbReference type="SAM" id="SignalP"/>
    </source>
</evidence>
<dbReference type="SUPFAM" id="SSF53850">
    <property type="entry name" value="Periplasmic binding protein-like II"/>
    <property type="match status" value="1"/>
</dbReference>
<comment type="caution">
    <text evidence="3">The sequence shown here is derived from an EMBL/GenBank/DDBJ whole genome shotgun (WGS) entry which is preliminary data.</text>
</comment>
<accession>A0A3N0E076</accession>
<dbReference type="GO" id="GO:0030288">
    <property type="term" value="C:outer membrane-bounded periplasmic space"/>
    <property type="evidence" value="ECO:0007669"/>
    <property type="project" value="TreeGrafter"/>
</dbReference>
<dbReference type="GO" id="GO:0030976">
    <property type="term" value="F:thiamine pyrophosphate binding"/>
    <property type="evidence" value="ECO:0007669"/>
    <property type="project" value="TreeGrafter"/>
</dbReference>
<organism evidence="3 4">
    <name type="scientific">Nocardioides marmorisolisilvae</name>
    <dbReference type="NCBI Taxonomy" id="1542737"/>
    <lineage>
        <taxon>Bacteria</taxon>
        <taxon>Bacillati</taxon>
        <taxon>Actinomycetota</taxon>
        <taxon>Actinomycetes</taxon>
        <taxon>Propionibacteriales</taxon>
        <taxon>Nocardioidaceae</taxon>
        <taxon>Nocardioides</taxon>
    </lineage>
</organism>
<dbReference type="Proteomes" id="UP000277094">
    <property type="component" value="Unassembled WGS sequence"/>
</dbReference>
<keyword evidence="4" id="KW-1185">Reference proteome</keyword>
<dbReference type="GO" id="GO:0030975">
    <property type="term" value="F:thiamine binding"/>
    <property type="evidence" value="ECO:0007669"/>
    <property type="project" value="InterPro"/>
</dbReference>
<keyword evidence="1 2" id="KW-0732">Signal</keyword>
<dbReference type="OrthoDB" id="5412681at2"/>
<dbReference type="RefSeq" id="WP_123232455.1">
    <property type="nucleotide sequence ID" value="NZ_RJSG01000001.1"/>
</dbReference>
<evidence type="ECO:0000313" key="4">
    <source>
        <dbReference type="Proteomes" id="UP000277094"/>
    </source>
</evidence>